<evidence type="ECO:0000313" key="3">
    <source>
        <dbReference type="Proteomes" id="UP001418222"/>
    </source>
</evidence>
<evidence type="ECO:0000256" key="1">
    <source>
        <dbReference type="SAM" id="MobiDB-lite"/>
    </source>
</evidence>
<feature type="compositionally biased region" description="Basic residues" evidence="1">
    <location>
        <begin position="38"/>
        <end position="50"/>
    </location>
</feature>
<gene>
    <name evidence="2" type="ORF">KSP39_PZI017096</name>
</gene>
<keyword evidence="3" id="KW-1185">Reference proteome</keyword>
<organism evidence="2 3">
    <name type="scientific">Platanthera zijinensis</name>
    <dbReference type="NCBI Taxonomy" id="2320716"/>
    <lineage>
        <taxon>Eukaryota</taxon>
        <taxon>Viridiplantae</taxon>
        <taxon>Streptophyta</taxon>
        <taxon>Embryophyta</taxon>
        <taxon>Tracheophyta</taxon>
        <taxon>Spermatophyta</taxon>
        <taxon>Magnoliopsida</taxon>
        <taxon>Liliopsida</taxon>
        <taxon>Asparagales</taxon>
        <taxon>Orchidaceae</taxon>
        <taxon>Orchidoideae</taxon>
        <taxon>Orchideae</taxon>
        <taxon>Orchidinae</taxon>
        <taxon>Platanthera</taxon>
    </lineage>
</organism>
<accession>A0AAP0FZV8</accession>
<proteinExistence type="predicted"/>
<evidence type="ECO:0000313" key="2">
    <source>
        <dbReference type="EMBL" id="KAK8928677.1"/>
    </source>
</evidence>
<comment type="caution">
    <text evidence="2">The sequence shown here is derived from an EMBL/GenBank/DDBJ whole genome shotgun (WGS) entry which is preliminary data.</text>
</comment>
<dbReference type="AlphaFoldDB" id="A0AAP0FZV8"/>
<dbReference type="Proteomes" id="UP001418222">
    <property type="component" value="Unassembled WGS sequence"/>
</dbReference>
<reference evidence="2 3" key="1">
    <citation type="journal article" date="2022" name="Nat. Plants">
        <title>Genomes of leafy and leafless Platanthera orchids illuminate the evolution of mycoheterotrophy.</title>
        <authorList>
            <person name="Li M.H."/>
            <person name="Liu K.W."/>
            <person name="Li Z."/>
            <person name="Lu H.C."/>
            <person name="Ye Q.L."/>
            <person name="Zhang D."/>
            <person name="Wang J.Y."/>
            <person name="Li Y.F."/>
            <person name="Zhong Z.M."/>
            <person name="Liu X."/>
            <person name="Yu X."/>
            <person name="Liu D.K."/>
            <person name="Tu X.D."/>
            <person name="Liu B."/>
            <person name="Hao Y."/>
            <person name="Liao X.Y."/>
            <person name="Jiang Y.T."/>
            <person name="Sun W.H."/>
            <person name="Chen J."/>
            <person name="Chen Y.Q."/>
            <person name="Ai Y."/>
            <person name="Zhai J.W."/>
            <person name="Wu S.S."/>
            <person name="Zhou Z."/>
            <person name="Hsiao Y.Y."/>
            <person name="Wu W.L."/>
            <person name="Chen Y.Y."/>
            <person name="Lin Y.F."/>
            <person name="Hsu J.L."/>
            <person name="Li C.Y."/>
            <person name="Wang Z.W."/>
            <person name="Zhao X."/>
            <person name="Zhong W.Y."/>
            <person name="Ma X.K."/>
            <person name="Ma L."/>
            <person name="Huang J."/>
            <person name="Chen G.Z."/>
            <person name="Huang M.Z."/>
            <person name="Huang L."/>
            <person name="Peng D.H."/>
            <person name="Luo Y.B."/>
            <person name="Zou S.Q."/>
            <person name="Chen S.P."/>
            <person name="Lan S."/>
            <person name="Tsai W.C."/>
            <person name="Van de Peer Y."/>
            <person name="Liu Z.J."/>
        </authorList>
    </citation>
    <scope>NUCLEOTIDE SEQUENCE [LARGE SCALE GENOMIC DNA]</scope>
    <source>
        <strain evidence="2">Lor287</strain>
    </source>
</reference>
<name>A0AAP0FZV8_9ASPA</name>
<dbReference type="EMBL" id="JBBWWQ010000015">
    <property type="protein sequence ID" value="KAK8928677.1"/>
    <property type="molecule type" value="Genomic_DNA"/>
</dbReference>
<protein>
    <submittedName>
        <fullName evidence="2">Uncharacterized protein</fullName>
    </submittedName>
</protein>
<feature type="region of interest" description="Disordered" evidence="1">
    <location>
        <begin position="18"/>
        <end position="59"/>
    </location>
</feature>
<sequence>MMAALQSIDWKCDQAQGAPMRKGVLEPRRKAQGAAARNRSRRSRFRRSRRIPQSLSQADSPLAHISGFSSLLCRTRGAPRVSEPGESSRQDLVPNATMGDAVVPQVPPVPAVSEGTDIASQIARAVIVALMEFQRGLVAGFPAPVQVPIPAPAPAPVLVEMTLERYLRNFRELQPSNYSGDEIPMDTDDWIANTRDLLNVLECPENKKVPLAVFLLRGEAKVWWDKYRADDPAGKVL</sequence>
<feature type="region of interest" description="Disordered" evidence="1">
    <location>
        <begin position="77"/>
        <end position="96"/>
    </location>
</feature>